<reference evidence="1 2" key="2">
    <citation type="submission" date="2018-06" db="EMBL/GenBank/DDBJ databases">
        <title>Metagenomic assembly of (sub)arctic Cyanobacteria and their associated microbiome from non-axenic cultures.</title>
        <authorList>
            <person name="Baurain D."/>
        </authorList>
    </citation>
    <scope>NUCLEOTIDE SEQUENCE [LARGE SCALE GENOMIC DNA]</scope>
    <source>
        <strain evidence="1">ULC027bin1</strain>
    </source>
</reference>
<dbReference type="AlphaFoldDB" id="A0A2W4YWQ2"/>
<dbReference type="Proteomes" id="UP000249794">
    <property type="component" value="Unassembled WGS sequence"/>
</dbReference>
<name>A0A2W4YWQ2_9CYAN</name>
<evidence type="ECO:0000313" key="1">
    <source>
        <dbReference type="EMBL" id="PZO47228.1"/>
    </source>
</evidence>
<proteinExistence type="predicted"/>
<accession>A0A2W4YWQ2</accession>
<comment type="caution">
    <text evidence="1">The sequence shown here is derived from an EMBL/GenBank/DDBJ whole genome shotgun (WGS) entry which is preliminary data.</text>
</comment>
<organism evidence="1 2">
    <name type="scientific">Phormidesmis priestleyi</name>
    <dbReference type="NCBI Taxonomy" id="268141"/>
    <lineage>
        <taxon>Bacteria</taxon>
        <taxon>Bacillati</taxon>
        <taxon>Cyanobacteriota</taxon>
        <taxon>Cyanophyceae</taxon>
        <taxon>Leptolyngbyales</taxon>
        <taxon>Leptolyngbyaceae</taxon>
        <taxon>Phormidesmis</taxon>
    </lineage>
</organism>
<evidence type="ECO:0000313" key="2">
    <source>
        <dbReference type="Proteomes" id="UP000249794"/>
    </source>
</evidence>
<dbReference type="EMBL" id="QBMP01000280">
    <property type="protein sequence ID" value="PZO47228.1"/>
    <property type="molecule type" value="Genomic_DNA"/>
</dbReference>
<sequence length="154" mass="17296">MTISNYLPSVHTEGSLSIEKDSAQQRLSAAEATADKLDLPDWRQIANDGIYRCGYVVMLRTRALQWKVEATKQAAFETWRYSEALGTLFVQIYVPGQTDSLHLRGEIRSERSLAAIDIIGNGNSLQVGQYLSTLGEEWANWRLLSLEVAEEADF</sequence>
<reference evidence="2" key="1">
    <citation type="submission" date="2018-04" db="EMBL/GenBank/DDBJ databases">
        <authorList>
            <person name="Cornet L."/>
        </authorList>
    </citation>
    <scope>NUCLEOTIDE SEQUENCE [LARGE SCALE GENOMIC DNA]</scope>
</reference>
<gene>
    <name evidence="1" type="ORF">DCF15_19295</name>
</gene>
<protein>
    <submittedName>
        <fullName evidence="1">Uncharacterized protein</fullName>
    </submittedName>
</protein>